<feature type="region of interest" description="Disordered" evidence="1">
    <location>
        <begin position="812"/>
        <end position="944"/>
    </location>
</feature>
<feature type="region of interest" description="Disordered" evidence="1">
    <location>
        <begin position="967"/>
        <end position="1078"/>
    </location>
</feature>
<dbReference type="RefSeq" id="XP_015662097.1">
    <property type="nucleotide sequence ID" value="XM_015798619.1"/>
</dbReference>
<feature type="compositionally biased region" description="Basic and acidic residues" evidence="1">
    <location>
        <begin position="607"/>
        <end position="620"/>
    </location>
</feature>
<organism evidence="2 3">
    <name type="scientific">Leptomonas pyrrhocoris</name>
    <name type="common">Firebug parasite</name>
    <dbReference type="NCBI Taxonomy" id="157538"/>
    <lineage>
        <taxon>Eukaryota</taxon>
        <taxon>Discoba</taxon>
        <taxon>Euglenozoa</taxon>
        <taxon>Kinetoplastea</taxon>
        <taxon>Metakinetoplastina</taxon>
        <taxon>Trypanosomatida</taxon>
        <taxon>Trypanosomatidae</taxon>
        <taxon>Leishmaniinae</taxon>
        <taxon>Leptomonas</taxon>
    </lineage>
</organism>
<evidence type="ECO:0000313" key="2">
    <source>
        <dbReference type="EMBL" id="KPA83658.1"/>
    </source>
</evidence>
<reference evidence="2 3" key="1">
    <citation type="submission" date="2015-07" db="EMBL/GenBank/DDBJ databases">
        <title>High-quality genome of monoxenous trypanosomatid Leptomonas pyrrhocoris.</title>
        <authorList>
            <person name="Flegontov P."/>
            <person name="Butenko A."/>
            <person name="Firsov S."/>
            <person name="Vlcek C."/>
            <person name="Logacheva M.D."/>
            <person name="Field M."/>
            <person name="Filatov D."/>
            <person name="Flegontova O."/>
            <person name="Gerasimov E."/>
            <person name="Jackson A.P."/>
            <person name="Kelly S."/>
            <person name="Opperdoes F."/>
            <person name="O'Reilly A."/>
            <person name="Votypka J."/>
            <person name="Yurchenko V."/>
            <person name="Lukes J."/>
        </authorList>
    </citation>
    <scope>NUCLEOTIDE SEQUENCE [LARGE SCALE GENOMIC DNA]</scope>
    <source>
        <strain evidence="2">H10</strain>
    </source>
</reference>
<dbReference type="VEuPathDB" id="TriTrypDB:LpyrH10_03_0720"/>
<keyword evidence="3" id="KW-1185">Reference proteome</keyword>
<dbReference type="EMBL" id="LGTL01000003">
    <property type="protein sequence ID" value="KPA83658.1"/>
    <property type="molecule type" value="Genomic_DNA"/>
</dbReference>
<feature type="region of interest" description="Disordered" evidence="1">
    <location>
        <begin position="648"/>
        <end position="725"/>
    </location>
</feature>
<feature type="compositionally biased region" description="Polar residues" evidence="1">
    <location>
        <begin position="713"/>
        <end position="722"/>
    </location>
</feature>
<feature type="compositionally biased region" description="Acidic residues" evidence="1">
    <location>
        <begin position="919"/>
        <end position="928"/>
    </location>
</feature>
<sequence length="1128" mass="120234">MDSYPHILRLPGISAATTSFQSDTRQTPSVPDDYVLSEAFVCPLATASAPGDPTAAVSKLNGIAAKYAHFQRSIAPCVLASCNDLASHPKAAASSRTADLSRSPSENAKSAKNAERPKSSGASKPPTAAAATVSIPTSCAPPDLASFWLATSPLPPTAVLTALYSLLPLRRVSVVDSDAHDNSIVSETRAGGEDSEVMRDRKPSTSLETLWTLCRSAESVEKDQRQVSFWEAFCMTAMTVHSVAGTATYGGSAVPSQESSSSASSFSLSQQLRRATAVLGSLQQTSASATAATAPVLSPGTSVLTWPEEFLWNLLMSLLSVVALVHGAGLHFFGQLTASNVLCFACASSLPRLLEQTWQDVVAANGIPKHVASRPDSVALFRRFYSIAGQGVLLPQASLTSETPCHNAFFVVRPSLELMRRRLPQNGADGVKAAKSGKESEDADASVAVTSAAQEAADETPAQQACFQAADLASVGRLLTTVMELRARWSSEGGQSFSSAVAAAPPSSELVFLVRRLCECELTAGSAAAAATTKSSNLPRSGPTALQLLQLQALRLRTETWYYRRAAAEAYDRLAQLQLAQPPLHPVESSVMPAQRAVTEPQTQARTTKEGEGEEKLQAREAAVAEREAKLDLILRVYELTHEHLDAVNLPKSQTPSTDQTESSYRLDERVDKTPARSQTPRDDSLEPSLPARTYLPTTKTAAHAAALRSESRPTPISNISHPPQREAFTHATADTSGEMLLGLSPLVRMSNAEDADVTLLSTSATPFASLYGADERSARSATHPPPWSVPTTHRELQVGEPPAYTAVVAEQQSTEEEGASATTTWATEEARRTPQTAVAAPQGAVADSNNAPRVVARLSPSLPAGEPMYTPWNGSQAQTQQPTQQQQQHQSFHPWEPQRHRDPNSSASAPAPVTVVEVELDDSSDSEDASRTQPNAFSSDAARRWRTQHVAPDEQQVVRATPHGAQLVVSPDPQPPPPPLPPSFFSPTFASPTSRFAPDVQTPVRAPSLPNMGIADADVSGGGRSRSKYSPLAQLRSPPSARRPASASRNADSSLSLSPNSPESYRSSTMPSATVAPAYTPTHHLHNYYYAHHGRATRKPAGATTAAAALVTTPVRLPRQQRQRRPP</sequence>
<gene>
    <name evidence="2" type="ORF">ABB37_01921</name>
</gene>
<feature type="compositionally biased region" description="Low complexity" evidence="1">
    <location>
        <begin position="877"/>
        <end position="891"/>
    </location>
</feature>
<evidence type="ECO:0000313" key="3">
    <source>
        <dbReference type="Proteomes" id="UP000037923"/>
    </source>
</evidence>
<feature type="compositionally biased region" description="Polar residues" evidence="1">
    <location>
        <begin position="94"/>
        <end position="110"/>
    </location>
</feature>
<feature type="compositionally biased region" description="Pro residues" evidence="1">
    <location>
        <begin position="973"/>
        <end position="985"/>
    </location>
</feature>
<feature type="compositionally biased region" description="Low complexity" evidence="1">
    <location>
        <begin position="986"/>
        <end position="995"/>
    </location>
</feature>
<dbReference type="OrthoDB" id="267538at2759"/>
<accession>A0A0N0VGH7</accession>
<dbReference type="GeneID" id="26902216"/>
<feature type="compositionally biased region" description="Polar residues" evidence="1">
    <location>
        <begin position="651"/>
        <end position="664"/>
    </location>
</feature>
<feature type="region of interest" description="Disordered" evidence="1">
    <location>
        <begin position="589"/>
        <end position="620"/>
    </location>
</feature>
<name>A0A0N0VGH7_LEPPY</name>
<feature type="region of interest" description="Disordered" evidence="1">
    <location>
        <begin position="92"/>
        <end position="128"/>
    </location>
</feature>
<comment type="caution">
    <text evidence="2">The sequence shown here is derived from an EMBL/GenBank/DDBJ whole genome shotgun (WGS) entry which is preliminary data.</text>
</comment>
<dbReference type="AlphaFoldDB" id="A0A0N0VGH7"/>
<feature type="compositionally biased region" description="Basic and acidic residues" evidence="1">
    <location>
        <begin position="665"/>
        <end position="685"/>
    </location>
</feature>
<dbReference type="OMA" id="WPEEFLW"/>
<evidence type="ECO:0000256" key="1">
    <source>
        <dbReference type="SAM" id="MobiDB-lite"/>
    </source>
</evidence>
<proteinExistence type="predicted"/>
<dbReference type="Proteomes" id="UP000037923">
    <property type="component" value="Unassembled WGS sequence"/>
</dbReference>
<protein>
    <submittedName>
        <fullName evidence="2">Uncharacterized protein</fullName>
    </submittedName>
</protein>
<feature type="compositionally biased region" description="Low complexity" evidence="1">
    <location>
        <begin position="1037"/>
        <end position="1065"/>
    </location>
</feature>